<dbReference type="Proteomes" id="UP001212997">
    <property type="component" value="Unassembled WGS sequence"/>
</dbReference>
<keyword evidence="2" id="KW-1185">Reference proteome</keyword>
<dbReference type="EMBL" id="JANAWD010000387">
    <property type="protein sequence ID" value="KAJ3480234.1"/>
    <property type="molecule type" value="Genomic_DNA"/>
</dbReference>
<sequence length="233" mass="26709">MVNFNVLITSLAESVPSLVHATFKTRYFALLVSMRVFDPQDQDWHADGDETPLFLFSQLEMTTNEFWDNKDPIYFQELFFGFRTFSTFLRHSDTSDIQDVMGHVLYRFIVSAISYLSPRAAPEARYLATARLCLSWANAFISDHPSTLCPPFSKQLLEFIQGRNASIKAVPPALLRDTVHQLWEVIQRDQICTLMPLQSLKTFFGSPTYSEKKGVLERSGEGRFSWEETGVSE</sequence>
<proteinExistence type="predicted"/>
<reference evidence="1" key="1">
    <citation type="submission" date="2022-07" db="EMBL/GenBank/DDBJ databases">
        <title>Genome Sequence of Physisporinus lineatus.</title>
        <authorList>
            <person name="Buettner E."/>
        </authorList>
    </citation>
    <scope>NUCLEOTIDE SEQUENCE</scope>
    <source>
        <strain evidence="1">VT162</strain>
    </source>
</reference>
<organism evidence="1 2">
    <name type="scientific">Meripilus lineatus</name>
    <dbReference type="NCBI Taxonomy" id="2056292"/>
    <lineage>
        <taxon>Eukaryota</taxon>
        <taxon>Fungi</taxon>
        <taxon>Dikarya</taxon>
        <taxon>Basidiomycota</taxon>
        <taxon>Agaricomycotina</taxon>
        <taxon>Agaricomycetes</taxon>
        <taxon>Polyporales</taxon>
        <taxon>Meripilaceae</taxon>
        <taxon>Meripilus</taxon>
    </lineage>
</organism>
<evidence type="ECO:0000313" key="2">
    <source>
        <dbReference type="Proteomes" id="UP001212997"/>
    </source>
</evidence>
<dbReference type="AlphaFoldDB" id="A0AAD5UYT9"/>
<accession>A0AAD5UYT9</accession>
<comment type="caution">
    <text evidence="1">The sequence shown here is derived from an EMBL/GenBank/DDBJ whole genome shotgun (WGS) entry which is preliminary data.</text>
</comment>
<protein>
    <submittedName>
        <fullName evidence="1">Uncharacterized protein</fullName>
    </submittedName>
</protein>
<gene>
    <name evidence="1" type="ORF">NLI96_g8504</name>
</gene>
<name>A0AAD5UYT9_9APHY</name>
<evidence type="ECO:0000313" key="1">
    <source>
        <dbReference type="EMBL" id="KAJ3480234.1"/>
    </source>
</evidence>